<keyword evidence="5" id="KW-1185">Reference proteome</keyword>
<reference evidence="4" key="1">
    <citation type="journal article" date="2014" name="Int. J. Syst. Evol. Microbiol.">
        <title>Complete genome sequence of Corynebacterium casei LMG S-19264T (=DSM 44701T), isolated from a smear-ripened cheese.</title>
        <authorList>
            <consortium name="US DOE Joint Genome Institute (JGI-PGF)"/>
            <person name="Walter F."/>
            <person name="Albersmeier A."/>
            <person name="Kalinowski J."/>
            <person name="Ruckert C."/>
        </authorList>
    </citation>
    <scope>NUCLEOTIDE SEQUENCE</scope>
    <source>
        <strain evidence="4">CGMCC 1.15178</strain>
    </source>
</reference>
<dbReference type="SUPFAM" id="SSF49373">
    <property type="entry name" value="Invasin/intimin cell-adhesion fragments"/>
    <property type="match status" value="3"/>
</dbReference>
<feature type="signal peptide" evidence="2">
    <location>
        <begin position="1"/>
        <end position="25"/>
    </location>
</feature>
<organism evidence="4 5">
    <name type="scientific">Paenibacillus nasutitermitis</name>
    <dbReference type="NCBI Taxonomy" id="1652958"/>
    <lineage>
        <taxon>Bacteria</taxon>
        <taxon>Bacillati</taxon>
        <taxon>Bacillota</taxon>
        <taxon>Bacilli</taxon>
        <taxon>Bacillales</taxon>
        <taxon>Paenibacillaceae</taxon>
        <taxon>Paenibacillus</taxon>
    </lineage>
</organism>
<dbReference type="Pfam" id="PF19078">
    <property type="entry name" value="Big_12"/>
    <property type="match status" value="2"/>
</dbReference>
<dbReference type="Pfam" id="PF00395">
    <property type="entry name" value="SLH"/>
    <property type="match status" value="3"/>
</dbReference>
<dbReference type="SUPFAM" id="SSF51126">
    <property type="entry name" value="Pectin lyase-like"/>
    <property type="match status" value="1"/>
</dbReference>
<dbReference type="EMBL" id="BMHP01000019">
    <property type="protein sequence ID" value="GGE02521.1"/>
    <property type="molecule type" value="Genomic_DNA"/>
</dbReference>
<dbReference type="InterPro" id="IPR003343">
    <property type="entry name" value="Big_2"/>
</dbReference>
<dbReference type="RefSeq" id="WP_189001012.1">
    <property type="nucleotide sequence ID" value="NZ_BMHP01000019.1"/>
</dbReference>
<evidence type="ECO:0000313" key="4">
    <source>
        <dbReference type="EMBL" id="GGE02521.1"/>
    </source>
</evidence>
<feature type="domain" description="SLH" evidence="3">
    <location>
        <begin position="2064"/>
        <end position="2123"/>
    </location>
</feature>
<accession>A0A916ZLN4</accession>
<evidence type="ECO:0000256" key="2">
    <source>
        <dbReference type="SAM" id="SignalP"/>
    </source>
</evidence>
<name>A0A916ZLN4_9BACL</name>
<feature type="domain" description="SLH" evidence="3">
    <location>
        <begin position="2124"/>
        <end position="2187"/>
    </location>
</feature>
<dbReference type="InterPro" id="IPR006626">
    <property type="entry name" value="PbH1"/>
</dbReference>
<dbReference type="InterPro" id="IPR012334">
    <property type="entry name" value="Pectin_lyas_fold"/>
</dbReference>
<feature type="domain" description="SLH" evidence="3">
    <location>
        <begin position="2192"/>
        <end position="2253"/>
    </location>
</feature>
<dbReference type="InterPro" id="IPR008979">
    <property type="entry name" value="Galactose-bd-like_sf"/>
</dbReference>
<dbReference type="Pfam" id="PF22633">
    <property type="entry name" value="F5_F8_type_C_2"/>
    <property type="match status" value="1"/>
</dbReference>
<dbReference type="SMART" id="SM00635">
    <property type="entry name" value="BID_2"/>
    <property type="match status" value="4"/>
</dbReference>
<dbReference type="PANTHER" id="PTHR36453:SF1">
    <property type="entry name" value="RIGHT HANDED BETA HELIX DOMAIN-CONTAINING PROTEIN"/>
    <property type="match status" value="1"/>
</dbReference>
<dbReference type="InterPro" id="IPR001119">
    <property type="entry name" value="SLH_dom"/>
</dbReference>
<sequence>MRYSMMSKGLSAFLCITLLSFLADAFVPRQTASASASIQIFASPQGGGSGSTPEDPLTLLEARDAARLLIANMSSDIEIKLRGGTYSLSDTFELSHADSGKNGYIVSYSAYENEVPVISGGTKVDGWQLYNTELNIYRAPVNSDLNTRQLYVNGQRAVRAKGGELPGSIKTAIGHTTTDLSMQNWRNIDQIEFVYRSNWIESRCTLDSIDGNSITMKSTCWTHLNAGQGNPVWIENAYELLDDSGEWYLDPANNYIYYIPKPGEDLETADVVVPVLETLVSGVGTLDNPIENIIFEGLTFSYATWLKPSGPYGFREIQGNFYTPDQWDGQRPTGSNDVKIDAAVTLSAAKSVQFKRNKFTHLGAAALNIDKGSQNNLIEGNIFRDISGNGLMIGGVEDEDHHPSDVRRVVKNNDIINNVVTDIGTEFHGAVGIWAGYVENTTIANNTLFDLPYSGISIGWGWGSVDRDLNNPSTSKDNKVLNNHVHHFMQEMNDGGGIYSLGAQRDMLIKGNVVHHQRNDFGAYYLDDGSRYVTMEDNIAFSNKRNLLAKGSDHTIKNNYWDSASNNMYQFSNSILQNNQVIPPGAYPLSIVNQAGITPQYLELLQLEHSGNLAANKNAYVMNSLGEVVGEFTDGGAGLAVDSNLTTYLLPAALSDSWSLMVDIGYIMSIDAIVVTFPEGKAPATYKVETTGDGSQWESVAMNASGSSGRNIIPLDGKEIRNIKVTSLTGEMAVAEIEAYYSGEAVPLYPGFMLTIADQQNVYDSSSLHVTADEETITGISEGTAILTERGGAGRQFKVAVSNFTDVSLIAESTNIAAGRSVQVFLAGRSDDGVVVPFSIAGISFMSNDLEKLIVDATGKVTGVSAGNAGIEAVSNQSGSPIERQLVFNIYTELLNQVDGSLSKKYLHPGESADLTYKAWFTSGSEVDPSSVDSVTYASADGLVATVDDHGEVVAIGEGQTAITLTIEVDGQQKSVEVPVSVFPSGWHYANVNEASGQAVYENGNWNVSARGSDIYGAADQFGFVYREVNMDDYPLGFSITTSVSSIEEISGTTMTGLMFRQSLAPGSPNVNYRVYASGGALYKSVPFTYRSQLDQATDYFMTPDVTLPAKIRLTYRDNKVLAHYWEEESTEWKPAGSIPIDLGEELLVGVAHTSHDPDRYSTTEFSDIDAGVAKDLPLIVQALSDVVPVGGTLSLTTTGQTPEEELLFSSSDTSIAVVDENGVVTGVKKGKVTITVQTLVAGTEPGESREAVFDLIVYVSPEDLITTNIALHKQAAAFYSDLRQPTGTHHPVMQGVDGNLNTEVAASGTYDWAYRVDLGRSEFVTGLGVTFTPQFYATEFEFLTSMDGVSWELTESFTGTEGGIKYTTNLVSGKMIRYAAIRAIKPNSDSQPGELMSIAEFEVYANSLATETLSLNKASLLLGTGESAVLAATVIPSTMNVTWHTSDQSVASVDNGNVIAHNPGSAIITAMTNSGLIAQSIVTVREMSNIAIGKMSRATQPDMQTDVATWHPLVNGNDGDVSTEVAANGSYKWAYLIDLSAEQEIAGIGVIFRPSFYATDFELLTSMDGVNWETEEVFSAALGDVKYKTHFDAGKTARYAAVRAIKPDGSGQPGELMSIAEFEVYQALPFAVVDSTSPEVTLTATAELYINHPFQVNVQFNEDVIGFNPSKTEVDNGTLSEFKALDARNYLIMISPASDGEVRVSVPAGAAVDAAGNGNTASVPFARVYDGTAPTISLSTSASESINAPFQVTATFNEEVTGFDITELEVTNGTASDFQSVSGTIYTFIITPITDGLVTVGVDEGAATDAAGNGNSAALLLNRTYQSNTPSTSEPNPTDPNNSVSQEEESDNERESIGIILNGLQVHVDARKQEIRDGHTMVRLRLTSDQILGLFGTSKKAIIETSGIGDVIVFELSADDLREANEIYPNSSLRVVVDGNGVVLPLQAVTLVPKEAIVTVAIGQVQTEESDSIGDVINNAGAKAVMEFPVMYKIEVDVKNEKNLQDMYREQTIVLPKSVDPNEVTTLWFDENDQPHFVPSTLSEDGRTVTMQARNNGIYMIVQSKRTFQDIAQHWARTEIEVMANKWIIQGRQTGIFAPEDKVTRAEFAALLIRALGLAEKALEQRFLDVSATDWNAGVINAASEAGLITGYEDGRFRPEEFVSREQMAVMLSRALSFAKLQEYETVLTGHTAFLDEQQIADWAKEAVSLLVGLGILRGTSESEFAPQTEVTRAQGAVVIKRLLQNLDFIND</sequence>
<evidence type="ECO:0000313" key="5">
    <source>
        <dbReference type="Proteomes" id="UP000612456"/>
    </source>
</evidence>
<dbReference type="Proteomes" id="UP000612456">
    <property type="component" value="Unassembled WGS sequence"/>
</dbReference>
<protein>
    <recommendedName>
        <fullName evidence="3">SLH domain-containing protein</fullName>
    </recommendedName>
</protein>
<dbReference type="InterPro" id="IPR011050">
    <property type="entry name" value="Pectin_lyase_fold/virulence"/>
</dbReference>
<dbReference type="InterPro" id="IPR008964">
    <property type="entry name" value="Invasin/intimin_cell_adhesion"/>
</dbReference>
<dbReference type="Gene3D" id="2.160.20.10">
    <property type="entry name" value="Single-stranded right-handed beta-helix, Pectin lyase-like"/>
    <property type="match status" value="2"/>
</dbReference>
<proteinExistence type="predicted"/>
<dbReference type="PANTHER" id="PTHR36453">
    <property type="entry name" value="SECRETED PROTEIN-RELATED"/>
    <property type="match status" value="1"/>
</dbReference>
<dbReference type="Gene3D" id="2.60.120.260">
    <property type="entry name" value="Galactose-binding domain-like"/>
    <property type="match status" value="3"/>
</dbReference>
<dbReference type="SMART" id="SM00710">
    <property type="entry name" value="PbH1"/>
    <property type="match status" value="7"/>
</dbReference>
<dbReference type="InterPro" id="IPR044048">
    <property type="entry name" value="Big_12"/>
</dbReference>
<dbReference type="Gene3D" id="2.60.40.1080">
    <property type="match status" value="3"/>
</dbReference>
<gene>
    <name evidence="4" type="ORF">GCM10010911_71940</name>
</gene>
<feature type="compositionally biased region" description="Polar residues" evidence="1">
    <location>
        <begin position="1827"/>
        <end position="1846"/>
    </location>
</feature>
<comment type="caution">
    <text evidence="4">The sequence shown here is derived from an EMBL/GenBank/DDBJ whole genome shotgun (WGS) entry which is preliminary data.</text>
</comment>
<feature type="chain" id="PRO_5039542000" description="SLH domain-containing protein" evidence="2">
    <location>
        <begin position="26"/>
        <end position="2253"/>
    </location>
</feature>
<dbReference type="SUPFAM" id="SSF49785">
    <property type="entry name" value="Galactose-binding domain-like"/>
    <property type="match status" value="3"/>
</dbReference>
<evidence type="ECO:0000259" key="3">
    <source>
        <dbReference type="PROSITE" id="PS51272"/>
    </source>
</evidence>
<feature type="region of interest" description="Disordered" evidence="1">
    <location>
        <begin position="1827"/>
        <end position="1855"/>
    </location>
</feature>
<dbReference type="Pfam" id="PF02368">
    <property type="entry name" value="Big_2"/>
    <property type="match status" value="3"/>
</dbReference>
<reference evidence="4" key="2">
    <citation type="submission" date="2020-09" db="EMBL/GenBank/DDBJ databases">
        <authorList>
            <person name="Sun Q."/>
            <person name="Zhou Y."/>
        </authorList>
    </citation>
    <scope>NUCLEOTIDE SEQUENCE</scope>
    <source>
        <strain evidence="4">CGMCC 1.15178</strain>
    </source>
</reference>
<keyword evidence="2" id="KW-0732">Signal</keyword>
<dbReference type="PROSITE" id="PS51272">
    <property type="entry name" value="SLH"/>
    <property type="match status" value="3"/>
</dbReference>
<evidence type="ECO:0000256" key="1">
    <source>
        <dbReference type="SAM" id="MobiDB-lite"/>
    </source>
</evidence>